<feature type="domain" description="Pyrrolo-quinoline quinone repeat" evidence="2">
    <location>
        <begin position="71"/>
        <end position="288"/>
    </location>
</feature>
<dbReference type="STRING" id="1817867.A3F83_01635"/>
<gene>
    <name evidence="3" type="ORF">A3F83_01635</name>
</gene>
<feature type="compositionally biased region" description="Polar residues" evidence="1">
    <location>
        <begin position="785"/>
        <end position="795"/>
    </location>
</feature>
<protein>
    <recommendedName>
        <fullName evidence="2">Pyrrolo-quinoline quinone repeat domain-containing protein</fullName>
    </recommendedName>
</protein>
<proteinExistence type="predicted"/>
<evidence type="ECO:0000313" key="4">
    <source>
        <dbReference type="Proteomes" id="UP000179129"/>
    </source>
</evidence>
<feature type="region of interest" description="Disordered" evidence="1">
    <location>
        <begin position="785"/>
        <end position="806"/>
    </location>
</feature>
<dbReference type="Gene3D" id="2.60.120.430">
    <property type="entry name" value="Galactose-binding lectin"/>
    <property type="match status" value="1"/>
</dbReference>
<dbReference type="InterPro" id="IPR018391">
    <property type="entry name" value="PQQ_b-propeller_rpt"/>
</dbReference>
<dbReference type="SUPFAM" id="SSF53335">
    <property type="entry name" value="S-adenosyl-L-methionine-dependent methyltransferases"/>
    <property type="match status" value="1"/>
</dbReference>
<name>A0A1F5YVG8_9BACT</name>
<dbReference type="InterPro" id="IPR011047">
    <property type="entry name" value="Quinoprotein_ADH-like_sf"/>
</dbReference>
<dbReference type="Gene3D" id="3.40.50.150">
    <property type="entry name" value="Vaccinia Virus protein VP39"/>
    <property type="match status" value="1"/>
</dbReference>
<dbReference type="Proteomes" id="UP000179129">
    <property type="component" value="Unassembled WGS sequence"/>
</dbReference>
<dbReference type="PANTHER" id="PTHR34512">
    <property type="entry name" value="CELL SURFACE PROTEIN"/>
    <property type="match status" value="1"/>
</dbReference>
<organism evidence="3 4">
    <name type="scientific">Candidatus Glassbacteria bacterium RIFCSPLOWO2_12_FULL_58_11</name>
    <dbReference type="NCBI Taxonomy" id="1817867"/>
    <lineage>
        <taxon>Bacteria</taxon>
        <taxon>Candidatus Glassiibacteriota</taxon>
    </lineage>
</organism>
<reference evidence="3 4" key="1">
    <citation type="journal article" date="2016" name="Nat. Commun.">
        <title>Thousands of microbial genomes shed light on interconnected biogeochemical processes in an aquifer system.</title>
        <authorList>
            <person name="Anantharaman K."/>
            <person name="Brown C.T."/>
            <person name="Hug L.A."/>
            <person name="Sharon I."/>
            <person name="Castelle C.J."/>
            <person name="Probst A.J."/>
            <person name="Thomas B.C."/>
            <person name="Singh A."/>
            <person name="Wilkins M.J."/>
            <person name="Karaoz U."/>
            <person name="Brodie E.L."/>
            <person name="Williams K.H."/>
            <person name="Hubbard S.S."/>
            <person name="Banfield J.F."/>
        </authorList>
    </citation>
    <scope>NUCLEOTIDE SEQUENCE [LARGE SCALE GENOMIC DNA]</scope>
</reference>
<dbReference type="Pfam" id="PF13360">
    <property type="entry name" value="PQQ_2"/>
    <property type="match status" value="2"/>
</dbReference>
<comment type="caution">
    <text evidence="3">The sequence shown here is derived from an EMBL/GenBank/DDBJ whole genome shotgun (WGS) entry which is preliminary data.</text>
</comment>
<dbReference type="InterPro" id="IPR029063">
    <property type="entry name" value="SAM-dependent_MTases_sf"/>
</dbReference>
<evidence type="ECO:0000259" key="2">
    <source>
        <dbReference type="Pfam" id="PF13360"/>
    </source>
</evidence>
<dbReference type="EMBL" id="MFIX01000123">
    <property type="protein sequence ID" value="OGG04094.1"/>
    <property type="molecule type" value="Genomic_DNA"/>
</dbReference>
<sequence length="1256" mass="137594">MWRCDSGRTACSAEALPEALHLAWVRSFGPRQPVWDDPLNRDLMPYDRVFEPVVGGGRMFLGFNDSDKLLALDAGTGQELWRFYAGGPVRLPPVFWRDAVYFTSDDGCLYCVTAAEGSLRWKFRGAPSDRLVIGNERLISTWPARGGPVIADGVVYFTASIWPFMGTFIYALDAENGEVIWENDRTGSQFILQPHNSPAFAGIAPQGALAAAREGLLVPGGRSVPAFFERKNGDERYFHLAAQNKTGGSFVCAAGRVFFNHYRDQLCSMYDLESGLALVDKIGSQPVLSDNIYYFGGKTIKAYDAGRLQKKARWFLEGNFIDRWLAGLKLKEIRPEFLRSFFKWWIGRKSAAWRKSLIWEIEADGSRDLIRSGSRLYAAGEGSVTAVDLGREPKIIWREPVKGGVERLLAADGKLFGVTLDGRIMAFVAGPVKPEAGAPGNQPRQAESSVEKLAREIIRSTGVSQGYALVCGIGDGILLEALARNSNLRLVGLEEDSSRVEAVRRRLDESGIYGGRAAVLNSSIENLDLPPYMASLIVINGRPGPELGRLLESLRPYGGKAWIGNGGEAVTGLLKKSAGPELKLVIHSRLADQVVLSREGPLPGAAAWTHQYGNPANTVKSDDKLVKLPLGLLWFGGSSNLDVLPRHGHGPPEQVIGGRLFIEGMDCLSARDVYTGRVLWKVGLELASFRIFYDESYQDAPTSTSYNQVHLPGANARGTNFVATADRVYVIERDHCRVLDAASGETISVFRLLASQNGDPIDWTYIGVCDEYLIAGSGFIKQSDTLSSRNETDQSPEGDKDGQKDPFLNFDFSASRSLYVLDRQNGKLIWSREANYGFLHNAIAAGEGRLFCLDKLPPYLEAQIQRRGGKPPADYRLEALDIASGKLLWEHREGVFGSRLAFSREQGILLQSTGPSPDMVEGEDGKRMAAYSAASGNLIWDRQFEYSSVPILHNGKIITSGKLFSLLTGGPILQNHPLTGELVPVIWKRNYGCNYPIASEHLLTFRSAAAGFYDLDRFGGTGNMGGFKSGCTSNLVAADGVLNAPDYTRTCSCSYQNQTSLAMLYEPEAEYWTFNDIERGSDPIRRVGINFGAPGDRIADNGTLWLDYPSRGGPSPEIQVTVTGDNLRWFCHHSSKIIGEGPRWVAASGVEGVRQISVRLADKPTGERPYRVSLVFPIRGASARGKSPFDVYIQGNKVLENLDLGDDSLGPGTRVLVKEIERVMADQELRLEVVPALNGASPATVICGLEIAALGW</sequence>
<accession>A0A1F5YVG8</accession>
<dbReference type="Gene3D" id="2.130.10.10">
    <property type="entry name" value="YVTN repeat-like/Quinoprotein amine dehydrogenase"/>
    <property type="match status" value="2"/>
</dbReference>
<dbReference type="PANTHER" id="PTHR34512:SF30">
    <property type="entry name" value="OUTER MEMBRANE PROTEIN ASSEMBLY FACTOR BAMB"/>
    <property type="match status" value="1"/>
</dbReference>
<dbReference type="SUPFAM" id="SSF50998">
    <property type="entry name" value="Quinoprotein alcohol dehydrogenase-like"/>
    <property type="match status" value="2"/>
</dbReference>
<dbReference type="SMART" id="SM00564">
    <property type="entry name" value="PQQ"/>
    <property type="match status" value="7"/>
</dbReference>
<evidence type="ECO:0000256" key="1">
    <source>
        <dbReference type="SAM" id="MobiDB-lite"/>
    </source>
</evidence>
<dbReference type="InterPro" id="IPR015943">
    <property type="entry name" value="WD40/YVTN_repeat-like_dom_sf"/>
</dbReference>
<feature type="domain" description="Pyrrolo-quinoline quinone repeat" evidence="2">
    <location>
        <begin position="814"/>
        <end position="943"/>
    </location>
</feature>
<evidence type="ECO:0000313" key="3">
    <source>
        <dbReference type="EMBL" id="OGG04094.1"/>
    </source>
</evidence>
<dbReference type="InterPro" id="IPR002372">
    <property type="entry name" value="PQQ_rpt_dom"/>
</dbReference>
<dbReference type="AlphaFoldDB" id="A0A1F5YVG8"/>